<reference evidence="1" key="1">
    <citation type="submission" date="2020-03" db="EMBL/GenBank/DDBJ databases">
        <title>Castanea mollissima Vanexum genome sequencing.</title>
        <authorList>
            <person name="Staton M."/>
        </authorList>
    </citation>
    <scope>NUCLEOTIDE SEQUENCE</scope>
    <source>
        <tissue evidence="1">Leaf</tissue>
    </source>
</reference>
<evidence type="ECO:0000313" key="1">
    <source>
        <dbReference type="EMBL" id="KAF3942714.1"/>
    </source>
</evidence>
<organism evidence="1 2">
    <name type="scientific">Castanea mollissima</name>
    <name type="common">Chinese chestnut</name>
    <dbReference type="NCBI Taxonomy" id="60419"/>
    <lineage>
        <taxon>Eukaryota</taxon>
        <taxon>Viridiplantae</taxon>
        <taxon>Streptophyta</taxon>
        <taxon>Embryophyta</taxon>
        <taxon>Tracheophyta</taxon>
        <taxon>Spermatophyta</taxon>
        <taxon>Magnoliopsida</taxon>
        <taxon>eudicotyledons</taxon>
        <taxon>Gunneridae</taxon>
        <taxon>Pentapetalae</taxon>
        <taxon>rosids</taxon>
        <taxon>fabids</taxon>
        <taxon>Fagales</taxon>
        <taxon>Fagaceae</taxon>
        <taxon>Castanea</taxon>
    </lineage>
</organism>
<dbReference type="OrthoDB" id="2014278at2759"/>
<gene>
    <name evidence="1" type="ORF">CMV_030657</name>
</gene>
<dbReference type="PANTHER" id="PTHR33103:SF19">
    <property type="entry name" value="OS09G0544700 PROTEIN"/>
    <property type="match status" value="1"/>
</dbReference>
<dbReference type="EMBL" id="JRKL02013462">
    <property type="protein sequence ID" value="KAF3942714.1"/>
    <property type="molecule type" value="Genomic_DNA"/>
</dbReference>
<dbReference type="Proteomes" id="UP000737018">
    <property type="component" value="Unassembled WGS sequence"/>
</dbReference>
<accession>A0A8J4Q5T2</accession>
<dbReference type="InterPro" id="IPR007750">
    <property type="entry name" value="DUF674"/>
</dbReference>
<protein>
    <submittedName>
        <fullName evidence="1">Uncharacterized protein</fullName>
    </submittedName>
</protein>
<keyword evidence="2" id="KW-1185">Reference proteome</keyword>
<name>A0A8J4Q5T2_9ROSI</name>
<evidence type="ECO:0000313" key="2">
    <source>
        <dbReference type="Proteomes" id="UP000737018"/>
    </source>
</evidence>
<comment type="caution">
    <text evidence="1">The sequence shown here is derived from an EMBL/GenBank/DDBJ whole genome shotgun (WGS) entry which is preliminary data.</text>
</comment>
<sequence>MAPSKVSLKLFIDKRSNQVLFAEASKEFIDFLFNILFQPVGTLIPLLKQEIMVGSLGNVQDSIINLSPAYLDHNEKNSRLELLQFSNILSSNDRKFYLCECKYYFSDIYLRKCPSCQSYMRSDLKYCPLNGVKDGPYLVMNDLEVKPLSTISVITLLNKFHLVRDILAH</sequence>
<dbReference type="Pfam" id="PF05056">
    <property type="entry name" value="DUF674"/>
    <property type="match status" value="1"/>
</dbReference>
<dbReference type="PANTHER" id="PTHR33103">
    <property type="entry name" value="OS01G0153900 PROTEIN"/>
    <property type="match status" value="1"/>
</dbReference>
<dbReference type="AlphaFoldDB" id="A0A8J4Q5T2"/>
<proteinExistence type="predicted"/>